<comment type="caution">
    <text evidence="1">The sequence shown here is derived from an EMBL/GenBank/DDBJ whole genome shotgun (WGS) entry which is preliminary data.</text>
</comment>
<protein>
    <submittedName>
        <fullName evidence="1">Bacteriophage protein</fullName>
    </submittedName>
</protein>
<dbReference type="Pfam" id="PF04883">
    <property type="entry name" value="HK97-gp10_like"/>
    <property type="match status" value="1"/>
</dbReference>
<accession>A0A1A7PYF0</accession>
<organism evidence="1 2">
    <name type="scientific">Gallibacterium genomosp. 3</name>
    <dbReference type="NCBI Taxonomy" id="505345"/>
    <lineage>
        <taxon>Bacteria</taxon>
        <taxon>Pseudomonadati</taxon>
        <taxon>Pseudomonadota</taxon>
        <taxon>Gammaproteobacteria</taxon>
        <taxon>Pasteurellales</taxon>
        <taxon>Pasteurellaceae</taxon>
        <taxon>Gallibacterium</taxon>
    </lineage>
</organism>
<dbReference type="InterPro" id="IPR010064">
    <property type="entry name" value="HK97-gp10_tail"/>
</dbReference>
<dbReference type="EMBL" id="JTJS01000110">
    <property type="protein sequence ID" value="OBX06185.1"/>
    <property type="molecule type" value="Genomic_DNA"/>
</dbReference>
<evidence type="ECO:0000313" key="1">
    <source>
        <dbReference type="EMBL" id="OBX06185.1"/>
    </source>
</evidence>
<name>A0A1A7PYF0_9PAST</name>
<dbReference type="RefSeq" id="WP_065235108.1">
    <property type="nucleotide sequence ID" value="NZ_JTJS01000110.1"/>
</dbReference>
<dbReference type="AlphaFoldDB" id="A0A1A7PYF0"/>
<reference evidence="1 2" key="1">
    <citation type="submission" date="2014-11" db="EMBL/GenBank/DDBJ databases">
        <title>Pan-genome of Gallibacterium spp.</title>
        <authorList>
            <person name="Kudirkiene E."/>
            <person name="Bojesen A.M."/>
        </authorList>
    </citation>
    <scope>NUCLEOTIDE SEQUENCE [LARGE SCALE GENOMIC DNA]</scope>
    <source>
        <strain evidence="1 2">F298</strain>
    </source>
</reference>
<sequence length="130" mass="14438">MGTFSIDISKFVNKTEKQANQIVRKIALETYNRVKEKNPVDTGQLRRSWTVSTGTFPATFDGNYNAITTALLTDTINIATDKSYAPMLEYGLYPKPGGGKTINGFSTQAPKGMVRITVKEIAAWANTQRW</sequence>
<evidence type="ECO:0000313" key="2">
    <source>
        <dbReference type="Proteomes" id="UP000243168"/>
    </source>
</evidence>
<proteinExistence type="predicted"/>
<gene>
    <name evidence="1" type="ORF">QV07_08875</name>
</gene>
<dbReference type="Proteomes" id="UP000243168">
    <property type="component" value="Unassembled WGS sequence"/>
</dbReference>